<organism evidence="1 2">
    <name type="scientific">Geodermatophilus aquaeductus</name>
    <dbReference type="NCBI Taxonomy" id="1564161"/>
    <lineage>
        <taxon>Bacteria</taxon>
        <taxon>Bacillati</taxon>
        <taxon>Actinomycetota</taxon>
        <taxon>Actinomycetes</taxon>
        <taxon>Geodermatophilales</taxon>
        <taxon>Geodermatophilaceae</taxon>
        <taxon>Geodermatophilus</taxon>
    </lineage>
</organism>
<dbReference type="CDD" id="cd16413">
    <property type="entry name" value="DGQHR_domain"/>
    <property type="match status" value="1"/>
</dbReference>
<dbReference type="RefSeq" id="WP_142459489.1">
    <property type="nucleotide sequence ID" value="NZ_FXTJ01000006.1"/>
</dbReference>
<dbReference type="Proteomes" id="UP000317484">
    <property type="component" value="Unassembled WGS sequence"/>
</dbReference>
<dbReference type="InterPro" id="IPR017642">
    <property type="entry name" value="DNA_S_mod_DndB"/>
</dbReference>
<sequence length="362" mass="40259">MADRYDLRLPCIRLMQGERALYSFAVDGKRLGDFAAVARVGRDEDAGLQGYQRPEVLKHIRGIQRYLEKPGALLPNAIVVAFDDSVRFEAIDADSSDVTYAAMGTLVIPVDESQDDGHKPGWIVDGQQRTAAIRESELDEFPVCVVSFVANEEEQRAQFILVNNTRPLPKGLIHELLPATQDELPLPLMRRRLAAEVVYRLNVDPDSPFHEMIATPTQPKGIIKDNAVLRMVENSVYNGALYAYRYADTGEGNVGAMVSHLKTFWKTVEVTFPDAWRLPPRSSRLTHGAGIAALGYVMDHLTDGVPLAEVGQASSKIGKLTDVAWTTGEWQFATGPRRWNQIQNTPNDIRLLTDHLRAQLSA</sequence>
<name>A0A521EYM7_9ACTN</name>
<dbReference type="Pfam" id="PF14072">
    <property type="entry name" value="DndB"/>
    <property type="match status" value="1"/>
</dbReference>
<evidence type="ECO:0000313" key="2">
    <source>
        <dbReference type="Proteomes" id="UP000317484"/>
    </source>
</evidence>
<proteinExistence type="predicted"/>
<dbReference type="InterPro" id="IPR017601">
    <property type="entry name" value="DGQHR-contain_dom"/>
</dbReference>
<gene>
    <name evidence="1" type="ORF">SAMN06273567_106139</name>
</gene>
<dbReference type="EMBL" id="FXTJ01000006">
    <property type="protein sequence ID" value="SMO88963.1"/>
    <property type="molecule type" value="Genomic_DNA"/>
</dbReference>
<reference evidence="1 2" key="1">
    <citation type="submission" date="2017-05" db="EMBL/GenBank/DDBJ databases">
        <authorList>
            <person name="Varghese N."/>
            <person name="Submissions S."/>
        </authorList>
    </citation>
    <scope>NUCLEOTIDE SEQUENCE [LARGE SCALE GENOMIC DNA]</scope>
    <source>
        <strain evidence="1 2">DSM 46834</strain>
    </source>
</reference>
<dbReference type="AlphaFoldDB" id="A0A521EYM7"/>
<evidence type="ECO:0000313" key="1">
    <source>
        <dbReference type="EMBL" id="SMO88963.1"/>
    </source>
</evidence>
<keyword evidence="2" id="KW-1185">Reference proteome</keyword>
<dbReference type="NCBIfam" id="TIGR03187">
    <property type="entry name" value="DGQHR"/>
    <property type="match status" value="1"/>
</dbReference>
<accession>A0A521EYM7</accession>
<dbReference type="NCBIfam" id="NF041060">
    <property type="entry name" value="DpdB"/>
    <property type="match status" value="1"/>
</dbReference>
<protein>
    <submittedName>
        <fullName evidence="1">DGQHR domain-containing protein</fullName>
    </submittedName>
</protein>